<dbReference type="Gramene" id="Psat05G0665300-T1">
    <property type="protein sequence ID" value="KAI5411658.1"/>
    <property type="gene ID" value="KIW84_056653"/>
</dbReference>
<name>A0A9D4WYY6_PEA</name>
<organism evidence="2 3">
    <name type="scientific">Pisum sativum</name>
    <name type="common">Garden pea</name>
    <name type="synonym">Lathyrus oleraceus</name>
    <dbReference type="NCBI Taxonomy" id="3888"/>
    <lineage>
        <taxon>Eukaryota</taxon>
        <taxon>Viridiplantae</taxon>
        <taxon>Streptophyta</taxon>
        <taxon>Embryophyta</taxon>
        <taxon>Tracheophyta</taxon>
        <taxon>Spermatophyta</taxon>
        <taxon>Magnoliopsida</taxon>
        <taxon>eudicotyledons</taxon>
        <taxon>Gunneridae</taxon>
        <taxon>Pentapetalae</taxon>
        <taxon>rosids</taxon>
        <taxon>fabids</taxon>
        <taxon>Fabales</taxon>
        <taxon>Fabaceae</taxon>
        <taxon>Papilionoideae</taxon>
        <taxon>50 kb inversion clade</taxon>
        <taxon>NPAAA clade</taxon>
        <taxon>Hologalegina</taxon>
        <taxon>IRL clade</taxon>
        <taxon>Fabeae</taxon>
        <taxon>Lathyrus</taxon>
    </lineage>
</organism>
<evidence type="ECO:0000313" key="2">
    <source>
        <dbReference type="EMBL" id="KAI5411658.1"/>
    </source>
</evidence>
<protein>
    <submittedName>
        <fullName evidence="2">Uncharacterized protein</fullName>
    </submittedName>
</protein>
<dbReference type="EMBL" id="JAMSHJ010000005">
    <property type="protein sequence ID" value="KAI5411658.1"/>
    <property type="molecule type" value="Genomic_DNA"/>
</dbReference>
<gene>
    <name evidence="2" type="ORF">KIW84_056653</name>
</gene>
<reference evidence="2 3" key="1">
    <citation type="journal article" date="2022" name="Nat. Genet.">
        <title>Improved pea reference genome and pan-genome highlight genomic features and evolutionary characteristics.</title>
        <authorList>
            <person name="Yang T."/>
            <person name="Liu R."/>
            <person name="Luo Y."/>
            <person name="Hu S."/>
            <person name="Wang D."/>
            <person name="Wang C."/>
            <person name="Pandey M.K."/>
            <person name="Ge S."/>
            <person name="Xu Q."/>
            <person name="Li N."/>
            <person name="Li G."/>
            <person name="Huang Y."/>
            <person name="Saxena R.K."/>
            <person name="Ji Y."/>
            <person name="Li M."/>
            <person name="Yan X."/>
            <person name="He Y."/>
            <person name="Liu Y."/>
            <person name="Wang X."/>
            <person name="Xiang C."/>
            <person name="Varshney R.K."/>
            <person name="Ding H."/>
            <person name="Gao S."/>
            <person name="Zong X."/>
        </authorList>
    </citation>
    <scope>NUCLEOTIDE SEQUENCE [LARGE SCALE GENOMIC DNA]</scope>
    <source>
        <strain evidence="2 3">cv. Zhongwan 6</strain>
    </source>
</reference>
<feature type="compositionally biased region" description="Basic residues" evidence="1">
    <location>
        <begin position="30"/>
        <end position="43"/>
    </location>
</feature>
<evidence type="ECO:0000313" key="3">
    <source>
        <dbReference type="Proteomes" id="UP001058974"/>
    </source>
</evidence>
<accession>A0A9D4WYY6</accession>
<feature type="compositionally biased region" description="Low complexity" evidence="1">
    <location>
        <begin position="48"/>
        <end position="59"/>
    </location>
</feature>
<sequence>MAKAPAIEPAPKPSSYASNSQLSPSTYRDHRGKKPNRVGRNSKKGNCGQQQQQHWQPWNYPPWQQWGPWNYPPCPYPTSNWNIPNNGHKPQQSGILGPKPQQATFNVNTTSPTDIESPFITLNLAQPDPSW</sequence>
<feature type="compositionally biased region" description="Polar residues" evidence="1">
    <location>
        <begin position="101"/>
        <end position="114"/>
    </location>
</feature>
<keyword evidence="3" id="KW-1185">Reference proteome</keyword>
<feature type="compositionally biased region" description="Polar residues" evidence="1">
    <location>
        <begin position="15"/>
        <end position="26"/>
    </location>
</feature>
<proteinExistence type="predicted"/>
<feature type="region of interest" description="Disordered" evidence="1">
    <location>
        <begin position="82"/>
        <end position="115"/>
    </location>
</feature>
<evidence type="ECO:0000256" key="1">
    <source>
        <dbReference type="SAM" id="MobiDB-lite"/>
    </source>
</evidence>
<feature type="region of interest" description="Disordered" evidence="1">
    <location>
        <begin position="1"/>
        <end position="59"/>
    </location>
</feature>
<feature type="compositionally biased region" description="Polar residues" evidence="1">
    <location>
        <begin position="82"/>
        <end position="94"/>
    </location>
</feature>
<dbReference type="AlphaFoldDB" id="A0A9D4WYY6"/>
<dbReference type="Proteomes" id="UP001058974">
    <property type="component" value="Chromosome 5"/>
</dbReference>
<comment type="caution">
    <text evidence="2">The sequence shown here is derived from an EMBL/GenBank/DDBJ whole genome shotgun (WGS) entry which is preliminary data.</text>
</comment>